<dbReference type="GO" id="GO:0003677">
    <property type="term" value="F:DNA binding"/>
    <property type="evidence" value="ECO:0007669"/>
    <property type="project" value="InterPro"/>
</dbReference>
<evidence type="ECO:0000259" key="2">
    <source>
        <dbReference type="Pfam" id="PF01609"/>
    </source>
</evidence>
<name>A0A517MEY8_9BACT</name>
<protein>
    <submittedName>
        <fullName evidence="3">Transposase DDE domain protein</fullName>
    </submittedName>
</protein>
<gene>
    <name evidence="3" type="ORF">FF011L_22240</name>
</gene>
<keyword evidence="4" id="KW-1185">Reference proteome</keyword>
<feature type="domain" description="Transposase IS4-like" evidence="2">
    <location>
        <begin position="133"/>
        <end position="365"/>
    </location>
</feature>
<dbReference type="GO" id="GO:0004803">
    <property type="term" value="F:transposase activity"/>
    <property type="evidence" value="ECO:0007669"/>
    <property type="project" value="InterPro"/>
</dbReference>
<dbReference type="InterPro" id="IPR012337">
    <property type="entry name" value="RNaseH-like_sf"/>
</dbReference>
<dbReference type="NCBIfam" id="NF033592">
    <property type="entry name" value="transpos_IS4_1"/>
    <property type="match status" value="1"/>
</dbReference>
<evidence type="ECO:0000313" key="3">
    <source>
        <dbReference type="EMBL" id="QDS93454.1"/>
    </source>
</evidence>
<sequence length="466" mass="52935">MLIPPNPSDPPDEQFVAARALLDQILRVPELKNIFDIDDRPNTRMVYSQAATIWLLILQRLRGGASLSQVVSEAVNHQTDLFPDNKRVREGTLGENTSTFSKARTRLPLEAIQRFSRCVCDYLGRTAERAFDDRRVFIIDGTTITLPPTPELKKAFPPSTNQYGESVWPVAMLMVAAEMQSGCILVPKIDPMYGPNNSSEAKQAREIVGELPSNSIVLADSGFGIYGVAYHTRVAKHDFLFRLSMTRYKSYRKKAELVDEGEGYKSYRLKWTPTKKDLKGNPDIPPGTCLDVFIHEVQLEGGTTLAMVSSLEFDATCLAELYRRRYDVEFDIRDAKVTMNTEDIRAKSVDMVMKELMGSVVAYNLVSQLRRSAAKLAKVTPRRLSFSGVWLSFQDHLLRKSCDTFEEWQRAFTSALISASKRKLPVRKEPRNYPRIAHPRRPKTTKFQKSLRKKKKTKTEQPPPPE</sequence>
<feature type="compositionally biased region" description="Basic residues" evidence="1">
    <location>
        <begin position="437"/>
        <end position="457"/>
    </location>
</feature>
<proteinExistence type="predicted"/>
<dbReference type="RefSeq" id="WP_145351618.1">
    <property type="nucleotide sequence ID" value="NZ_CP036262.1"/>
</dbReference>
<reference evidence="3 4" key="1">
    <citation type="submission" date="2019-02" db="EMBL/GenBank/DDBJ databases">
        <title>Deep-cultivation of Planctomycetes and their phenomic and genomic characterization uncovers novel biology.</title>
        <authorList>
            <person name="Wiegand S."/>
            <person name="Jogler M."/>
            <person name="Boedeker C."/>
            <person name="Pinto D."/>
            <person name="Vollmers J."/>
            <person name="Rivas-Marin E."/>
            <person name="Kohn T."/>
            <person name="Peeters S.H."/>
            <person name="Heuer A."/>
            <person name="Rast P."/>
            <person name="Oberbeckmann S."/>
            <person name="Bunk B."/>
            <person name="Jeske O."/>
            <person name="Meyerdierks A."/>
            <person name="Storesund J.E."/>
            <person name="Kallscheuer N."/>
            <person name="Luecker S."/>
            <person name="Lage O.M."/>
            <person name="Pohl T."/>
            <person name="Merkel B.J."/>
            <person name="Hornburger P."/>
            <person name="Mueller R.-W."/>
            <person name="Bruemmer F."/>
            <person name="Labrenz M."/>
            <person name="Spormann A.M."/>
            <person name="Op den Camp H."/>
            <person name="Overmann J."/>
            <person name="Amann R."/>
            <person name="Jetten M.S.M."/>
            <person name="Mascher T."/>
            <person name="Medema M.H."/>
            <person name="Devos D.P."/>
            <person name="Kaster A.-K."/>
            <person name="Ovreas L."/>
            <person name="Rohde M."/>
            <person name="Galperin M.Y."/>
            <person name="Jogler C."/>
        </authorList>
    </citation>
    <scope>NUCLEOTIDE SEQUENCE [LARGE SCALE GENOMIC DNA]</scope>
    <source>
        <strain evidence="3 4">FF011L</strain>
    </source>
</reference>
<dbReference type="OrthoDB" id="248072at2"/>
<dbReference type="KEGG" id="rml:FF011L_22240"/>
<dbReference type="AlphaFoldDB" id="A0A517MEY8"/>
<dbReference type="EMBL" id="CP036262">
    <property type="protein sequence ID" value="QDS93454.1"/>
    <property type="molecule type" value="Genomic_DNA"/>
</dbReference>
<accession>A0A517MEY8</accession>
<dbReference type="InterPro" id="IPR002559">
    <property type="entry name" value="Transposase_11"/>
</dbReference>
<dbReference type="PANTHER" id="PTHR37529:SF1">
    <property type="entry name" value="TRANSPOSASE INSG FOR INSERTION SEQUENCE ELEMENT IS4-RELATED"/>
    <property type="match status" value="1"/>
</dbReference>
<dbReference type="Pfam" id="PF01609">
    <property type="entry name" value="DDE_Tnp_1"/>
    <property type="match status" value="1"/>
</dbReference>
<evidence type="ECO:0000313" key="4">
    <source>
        <dbReference type="Proteomes" id="UP000320672"/>
    </source>
</evidence>
<dbReference type="InterPro" id="IPR047952">
    <property type="entry name" value="Transpos_IS4"/>
</dbReference>
<evidence type="ECO:0000256" key="1">
    <source>
        <dbReference type="SAM" id="MobiDB-lite"/>
    </source>
</evidence>
<dbReference type="SUPFAM" id="SSF53098">
    <property type="entry name" value="Ribonuclease H-like"/>
    <property type="match status" value="1"/>
</dbReference>
<dbReference type="GO" id="GO:0006313">
    <property type="term" value="P:DNA transposition"/>
    <property type="evidence" value="ECO:0007669"/>
    <property type="project" value="InterPro"/>
</dbReference>
<organism evidence="3 4">
    <name type="scientific">Roseimaritima multifibrata</name>
    <dbReference type="NCBI Taxonomy" id="1930274"/>
    <lineage>
        <taxon>Bacteria</taxon>
        <taxon>Pseudomonadati</taxon>
        <taxon>Planctomycetota</taxon>
        <taxon>Planctomycetia</taxon>
        <taxon>Pirellulales</taxon>
        <taxon>Pirellulaceae</taxon>
        <taxon>Roseimaritima</taxon>
    </lineage>
</organism>
<feature type="region of interest" description="Disordered" evidence="1">
    <location>
        <begin position="423"/>
        <end position="466"/>
    </location>
</feature>
<dbReference type="Proteomes" id="UP000320672">
    <property type="component" value="Chromosome"/>
</dbReference>
<dbReference type="PANTHER" id="PTHR37529">
    <property type="entry name" value="TRANSPOSASE INSG FOR INSERTION SEQUENCE ELEMENT IS4-RELATED"/>
    <property type="match status" value="1"/>
</dbReference>